<accession>A0A6C8GT69</accession>
<name>A0A6C8GT69_SALET</name>
<evidence type="ECO:0000313" key="1">
    <source>
        <dbReference type="EMBL" id="EHC40899.1"/>
    </source>
</evidence>
<gene>
    <name evidence="1" type="ORF">LTSEADE_0625</name>
</gene>
<evidence type="ECO:0000313" key="2">
    <source>
        <dbReference type="Proteomes" id="UP000004906"/>
    </source>
</evidence>
<protein>
    <submittedName>
        <fullName evidence="1">Uncharacterized protein</fullName>
    </submittedName>
</protein>
<reference evidence="1 2" key="1">
    <citation type="journal article" date="2011" name="BMC Genomics">
        <title>Genome sequencing reveals diversification of virulence factor content and possible host adaptation in distinct subpopulations of Salmonella enterica.</title>
        <authorList>
            <person name="den Bakker H.C."/>
            <person name="Moreno Switt A.I."/>
            <person name="Govoni G."/>
            <person name="Cummings C.A."/>
            <person name="Ranieri M.L."/>
            <person name="Degoricija L."/>
            <person name="Hoelzer K."/>
            <person name="Rodriguez-Rivera L.D."/>
            <person name="Brown S."/>
            <person name="Bolchacova E."/>
            <person name="Furtado M.R."/>
            <person name="Wiedmann M."/>
        </authorList>
    </citation>
    <scope>NUCLEOTIDE SEQUENCE [LARGE SCALE GENOMIC DNA]</scope>
    <source>
        <strain evidence="1 2">A4-669</strain>
    </source>
</reference>
<feature type="non-terminal residue" evidence="1">
    <location>
        <position position="49"/>
    </location>
</feature>
<dbReference type="Proteomes" id="UP000004906">
    <property type="component" value="Unassembled WGS sequence"/>
</dbReference>
<organism evidence="1 2">
    <name type="scientific">Salmonella enterica subsp. enterica serovar Adelaide str. A4-669</name>
    <dbReference type="NCBI Taxonomy" id="913063"/>
    <lineage>
        <taxon>Bacteria</taxon>
        <taxon>Pseudomonadati</taxon>
        <taxon>Pseudomonadota</taxon>
        <taxon>Gammaproteobacteria</taxon>
        <taxon>Enterobacterales</taxon>
        <taxon>Enterobacteriaceae</taxon>
        <taxon>Salmonella</taxon>
    </lineage>
</organism>
<dbReference type="EMBL" id="AFCI01000228">
    <property type="protein sequence ID" value="EHC40899.1"/>
    <property type="molecule type" value="Genomic_DNA"/>
</dbReference>
<sequence>MKSFTITDANHRWQTDITGIRVSCADPVLRRVARFYRRVRELLSVTLIH</sequence>
<dbReference type="AlphaFoldDB" id="A0A6C8GT69"/>
<comment type="caution">
    <text evidence="1">The sequence shown here is derived from an EMBL/GenBank/DDBJ whole genome shotgun (WGS) entry which is preliminary data.</text>
</comment>
<proteinExistence type="predicted"/>